<comment type="caution">
    <text evidence="2">The sequence shown here is derived from an EMBL/GenBank/DDBJ whole genome shotgun (WGS) entry which is preliminary data.</text>
</comment>
<keyword evidence="1" id="KW-0732">Signal</keyword>
<feature type="chain" id="PRO_5046691785" description="Secreted protein" evidence="1">
    <location>
        <begin position="24"/>
        <end position="144"/>
    </location>
</feature>
<keyword evidence="3" id="KW-1185">Reference proteome</keyword>
<feature type="signal peptide" evidence="1">
    <location>
        <begin position="1"/>
        <end position="23"/>
    </location>
</feature>
<evidence type="ECO:0000313" key="3">
    <source>
        <dbReference type="Proteomes" id="UP001161391"/>
    </source>
</evidence>
<reference evidence="2" key="1">
    <citation type="journal article" date="2014" name="Int. J. Syst. Evol. Microbiol.">
        <title>Complete genome of a new Firmicutes species belonging to the dominant human colonic microbiota ('Ruminococcus bicirculans') reveals two chromosomes and a selective capacity to utilize plant glucans.</title>
        <authorList>
            <consortium name="NISC Comparative Sequencing Program"/>
            <person name="Wegmann U."/>
            <person name="Louis P."/>
            <person name="Goesmann A."/>
            <person name="Henrissat B."/>
            <person name="Duncan S.H."/>
            <person name="Flint H.J."/>
        </authorList>
    </citation>
    <scope>NUCLEOTIDE SEQUENCE</scope>
    <source>
        <strain evidence="2">NBRC 108219</strain>
    </source>
</reference>
<evidence type="ECO:0000256" key="1">
    <source>
        <dbReference type="SAM" id="SignalP"/>
    </source>
</evidence>
<organism evidence="2 3">
    <name type="scientific">Algimonas ampicilliniresistens</name>
    <dbReference type="NCBI Taxonomy" id="1298735"/>
    <lineage>
        <taxon>Bacteria</taxon>
        <taxon>Pseudomonadati</taxon>
        <taxon>Pseudomonadota</taxon>
        <taxon>Alphaproteobacteria</taxon>
        <taxon>Maricaulales</taxon>
        <taxon>Robiginitomaculaceae</taxon>
        <taxon>Algimonas</taxon>
    </lineage>
</organism>
<reference evidence="2" key="2">
    <citation type="submission" date="2023-01" db="EMBL/GenBank/DDBJ databases">
        <title>Draft genome sequence of Algimonas ampicilliniresistens strain NBRC 108219.</title>
        <authorList>
            <person name="Sun Q."/>
            <person name="Mori K."/>
        </authorList>
    </citation>
    <scope>NUCLEOTIDE SEQUENCE</scope>
    <source>
        <strain evidence="2">NBRC 108219</strain>
    </source>
</reference>
<sequence length="144" mass="15235">MPNFKITAILAVAGLALSTGAFAQDADTDEATKAEAVKIETPSTEGVVTDAASCEYEGGSVMDLTDGTICFIPIRGVAANTQVYDGMKLGVIRCEGNGAFANEIATPNDSYCRVYLTEKVEQKTREELEAELAAMTAEELEANN</sequence>
<evidence type="ECO:0000313" key="2">
    <source>
        <dbReference type="EMBL" id="GLQ22734.1"/>
    </source>
</evidence>
<protein>
    <recommendedName>
        <fullName evidence="4">Secreted protein</fullName>
    </recommendedName>
</protein>
<dbReference type="EMBL" id="BSNK01000001">
    <property type="protein sequence ID" value="GLQ22734.1"/>
    <property type="molecule type" value="Genomic_DNA"/>
</dbReference>
<gene>
    <name evidence="2" type="ORF">GCM10007853_06080</name>
</gene>
<evidence type="ECO:0008006" key="4">
    <source>
        <dbReference type="Google" id="ProtNLM"/>
    </source>
</evidence>
<dbReference type="Proteomes" id="UP001161391">
    <property type="component" value="Unassembled WGS sequence"/>
</dbReference>
<name>A0ABQ5V6X6_9PROT</name>
<proteinExistence type="predicted"/>
<accession>A0ABQ5V6X6</accession>
<dbReference type="RefSeq" id="WP_284387409.1">
    <property type="nucleotide sequence ID" value="NZ_BSNK01000001.1"/>
</dbReference>